<dbReference type="EMBL" id="JACJSI010000231">
    <property type="protein sequence ID" value="MBD2535083.1"/>
    <property type="molecule type" value="Genomic_DNA"/>
</dbReference>
<sequence length="63" mass="7308">MTITTSAIAKSSSFPYRRPRPHPCPCYNRASTAYDRSLRRWCIHAEGRMCPICSQNMTRTMIQ</sequence>
<reference evidence="1 2" key="1">
    <citation type="journal article" date="2020" name="ISME J.">
        <title>Comparative genomics reveals insights into cyanobacterial evolution and habitat adaptation.</title>
        <authorList>
            <person name="Chen M.Y."/>
            <person name="Teng W.K."/>
            <person name="Zhao L."/>
            <person name="Hu C.X."/>
            <person name="Zhou Y.K."/>
            <person name="Han B.P."/>
            <person name="Song L.R."/>
            <person name="Shu W.S."/>
        </authorList>
    </citation>
    <scope>NUCLEOTIDE SEQUENCE [LARGE SCALE GENOMIC DNA]</scope>
    <source>
        <strain evidence="1 2">FACHB-838</strain>
    </source>
</reference>
<evidence type="ECO:0000313" key="2">
    <source>
        <dbReference type="Proteomes" id="UP000623440"/>
    </source>
</evidence>
<proteinExistence type="predicted"/>
<evidence type="ECO:0000313" key="1">
    <source>
        <dbReference type="EMBL" id="MBD2535083.1"/>
    </source>
</evidence>
<protein>
    <submittedName>
        <fullName evidence="1">Uncharacterized protein</fullName>
    </submittedName>
</protein>
<comment type="caution">
    <text evidence="1">The sequence shown here is derived from an EMBL/GenBank/DDBJ whole genome shotgun (WGS) entry which is preliminary data.</text>
</comment>
<gene>
    <name evidence="1" type="ORF">H6G97_38965</name>
</gene>
<dbReference type="RefSeq" id="WP_190945946.1">
    <property type="nucleotide sequence ID" value="NZ_JACJSI010000231.1"/>
</dbReference>
<keyword evidence="2" id="KW-1185">Reference proteome</keyword>
<dbReference type="Proteomes" id="UP000623440">
    <property type="component" value="Unassembled WGS sequence"/>
</dbReference>
<organism evidence="1 2">
    <name type="scientific">Nostoc flagelliforme FACHB-838</name>
    <dbReference type="NCBI Taxonomy" id="2692904"/>
    <lineage>
        <taxon>Bacteria</taxon>
        <taxon>Bacillati</taxon>
        <taxon>Cyanobacteriota</taxon>
        <taxon>Cyanophyceae</taxon>
        <taxon>Nostocales</taxon>
        <taxon>Nostocaceae</taxon>
        <taxon>Nostoc</taxon>
    </lineage>
</organism>
<name>A0ABR8E0Z4_9NOSO</name>
<accession>A0ABR8E0Z4</accession>